<feature type="compositionally biased region" description="Basic residues" evidence="1">
    <location>
        <begin position="9"/>
        <end position="24"/>
    </location>
</feature>
<organism evidence="2 3">
    <name type="scientific">Bradyrhizobium neotropicale</name>
    <dbReference type="NCBI Taxonomy" id="1497615"/>
    <lineage>
        <taxon>Bacteria</taxon>
        <taxon>Pseudomonadati</taxon>
        <taxon>Pseudomonadota</taxon>
        <taxon>Alphaproteobacteria</taxon>
        <taxon>Hyphomicrobiales</taxon>
        <taxon>Nitrobacteraceae</taxon>
        <taxon>Bradyrhizobium</taxon>
    </lineage>
</organism>
<name>A0A176Z0X0_9BRAD</name>
<dbReference type="Proteomes" id="UP000077173">
    <property type="component" value="Unassembled WGS sequence"/>
</dbReference>
<keyword evidence="3" id="KW-1185">Reference proteome</keyword>
<evidence type="ECO:0000313" key="2">
    <source>
        <dbReference type="EMBL" id="OAF13919.1"/>
    </source>
</evidence>
<accession>A0A176Z0X0</accession>
<dbReference type="AlphaFoldDB" id="A0A176Z0X0"/>
<comment type="caution">
    <text evidence="2">The sequence shown here is derived from an EMBL/GenBank/DDBJ whole genome shotgun (WGS) entry which is preliminary data.</text>
</comment>
<reference evidence="2 3" key="1">
    <citation type="submission" date="2016-02" db="EMBL/GenBank/DDBJ databases">
        <title>Draft genome sequence of the strain BR 10247T Bradyrhizobium neotropicale isolated from nodules of Centrolobium paraense.</title>
        <authorList>
            <person name="Simoes-Araujo J.L."/>
            <person name="Barauna A.C."/>
            <person name="Silva K."/>
            <person name="Zilli J.E."/>
        </authorList>
    </citation>
    <scope>NUCLEOTIDE SEQUENCE [LARGE SCALE GENOMIC DNA]</scope>
    <source>
        <strain evidence="2 3">BR 10247</strain>
    </source>
</reference>
<evidence type="ECO:0000313" key="3">
    <source>
        <dbReference type="Proteomes" id="UP000077173"/>
    </source>
</evidence>
<feature type="region of interest" description="Disordered" evidence="1">
    <location>
        <begin position="1"/>
        <end position="27"/>
    </location>
</feature>
<sequence>MIRNNAAEKKRRRARNRQRMHRARPRETSIAKLASTLRKATAKPRGDKQLEQLRGRESELAGFRYLSRILIGHYGAMSDADLARHLGDGFTRKKAWQFRQIAASLEADGGPWHNL</sequence>
<dbReference type="EMBL" id="LSEF01000073">
    <property type="protein sequence ID" value="OAF13919.1"/>
    <property type="molecule type" value="Genomic_DNA"/>
</dbReference>
<proteinExistence type="predicted"/>
<evidence type="ECO:0000256" key="1">
    <source>
        <dbReference type="SAM" id="MobiDB-lite"/>
    </source>
</evidence>
<dbReference type="GeneID" id="32581723"/>
<gene>
    <name evidence="2" type="ORF">AXW67_18225</name>
</gene>
<protein>
    <submittedName>
        <fullName evidence="2">Uncharacterized protein</fullName>
    </submittedName>
</protein>